<organism evidence="4 5">
    <name type="scientific">Kordiimonas pumila</name>
    <dbReference type="NCBI Taxonomy" id="2161677"/>
    <lineage>
        <taxon>Bacteria</taxon>
        <taxon>Pseudomonadati</taxon>
        <taxon>Pseudomonadota</taxon>
        <taxon>Alphaproteobacteria</taxon>
        <taxon>Kordiimonadales</taxon>
        <taxon>Kordiimonadaceae</taxon>
        <taxon>Kordiimonas</taxon>
    </lineage>
</organism>
<dbReference type="InterPro" id="IPR000073">
    <property type="entry name" value="AB_hydrolase_1"/>
</dbReference>
<dbReference type="InterPro" id="IPR029058">
    <property type="entry name" value="AB_hydrolase_fold"/>
</dbReference>
<evidence type="ECO:0000256" key="2">
    <source>
        <dbReference type="SAM" id="SignalP"/>
    </source>
</evidence>
<protein>
    <submittedName>
        <fullName evidence="4">Alpha/beta hydrolase</fullName>
    </submittedName>
</protein>
<dbReference type="PANTHER" id="PTHR43798:SF31">
    <property type="entry name" value="AB HYDROLASE SUPERFAMILY PROTEIN YCLE"/>
    <property type="match status" value="1"/>
</dbReference>
<comment type="caution">
    <text evidence="4">The sequence shown here is derived from an EMBL/GenBank/DDBJ whole genome shotgun (WGS) entry which is preliminary data.</text>
</comment>
<dbReference type="PANTHER" id="PTHR43798">
    <property type="entry name" value="MONOACYLGLYCEROL LIPASE"/>
    <property type="match status" value="1"/>
</dbReference>
<feature type="chain" id="PRO_5047145306" evidence="2">
    <location>
        <begin position="24"/>
        <end position="357"/>
    </location>
</feature>
<keyword evidence="5" id="KW-1185">Reference proteome</keyword>
<dbReference type="GO" id="GO:0016787">
    <property type="term" value="F:hydrolase activity"/>
    <property type="evidence" value="ECO:0007669"/>
    <property type="project" value="UniProtKB-KW"/>
</dbReference>
<evidence type="ECO:0000313" key="4">
    <source>
        <dbReference type="EMBL" id="MFC3050485.1"/>
    </source>
</evidence>
<feature type="signal peptide" evidence="2">
    <location>
        <begin position="1"/>
        <end position="23"/>
    </location>
</feature>
<accession>A0ABV7D0S0</accession>
<proteinExistence type="predicted"/>
<dbReference type="SUPFAM" id="SSF53474">
    <property type="entry name" value="alpha/beta-Hydrolases"/>
    <property type="match status" value="1"/>
</dbReference>
<dbReference type="InterPro" id="IPR050266">
    <property type="entry name" value="AB_hydrolase_sf"/>
</dbReference>
<dbReference type="Gene3D" id="3.40.50.1820">
    <property type="entry name" value="alpha/beta hydrolase"/>
    <property type="match status" value="1"/>
</dbReference>
<evidence type="ECO:0000256" key="1">
    <source>
        <dbReference type="ARBA" id="ARBA00022801"/>
    </source>
</evidence>
<sequence length="357" mass="39727">MMNRFIKYPVVIAALLLPNMTQALSAAEAFADTPENHNIVEQSYAAYQRISKEHGKFIDVNGIQMHYLEWGDETGIPLIWSHGYTSSGYELAGVAEGLVKAGYHVYAITYRGHGQTQVRDYNFSLDTIADDIAAMMDKLGIDKAVIGGLSLGGGVTTAFYDHYPERALAIVLEDGGADAVQARSEKMYPIMKKLIDDNPAPPEPVFDTRFSAFQYVANIYVPGWGGKIPEGIAPAFHSWIMKNDAGKFVPHYKDAKLLDFTNPAANDPSAGYKLPLLAQSWRRVNPFITYRNLSVPMVIINPTGDMFDPSDDFEALRAQHPSLITVIDYPDTPHAAHPMRPNWFIRDLTALKQKFIK</sequence>
<dbReference type="RefSeq" id="WP_228073809.1">
    <property type="nucleotide sequence ID" value="NZ_CP061205.1"/>
</dbReference>
<keyword evidence="1 4" id="KW-0378">Hydrolase</keyword>
<reference evidence="5" key="1">
    <citation type="journal article" date="2019" name="Int. J. Syst. Evol. Microbiol.">
        <title>The Global Catalogue of Microorganisms (GCM) 10K type strain sequencing project: providing services to taxonomists for standard genome sequencing and annotation.</title>
        <authorList>
            <consortium name="The Broad Institute Genomics Platform"/>
            <consortium name="The Broad Institute Genome Sequencing Center for Infectious Disease"/>
            <person name="Wu L."/>
            <person name="Ma J."/>
        </authorList>
    </citation>
    <scope>NUCLEOTIDE SEQUENCE [LARGE SCALE GENOMIC DNA]</scope>
    <source>
        <strain evidence="5">KCTC 62164</strain>
    </source>
</reference>
<name>A0ABV7D0S0_9PROT</name>
<evidence type="ECO:0000259" key="3">
    <source>
        <dbReference type="Pfam" id="PF00561"/>
    </source>
</evidence>
<evidence type="ECO:0000313" key="5">
    <source>
        <dbReference type="Proteomes" id="UP001595444"/>
    </source>
</evidence>
<dbReference type="Proteomes" id="UP001595444">
    <property type="component" value="Unassembled WGS sequence"/>
</dbReference>
<feature type="domain" description="AB hydrolase-1" evidence="3">
    <location>
        <begin position="77"/>
        <end position="336"/>
    </location>
</feature>
<gene>
    <name evidence="4" type="ORF">ACFOKA_01060</name>
</gene>
<dbReference type="EMBL" id="JBHRSL010000001">
    <property type="protein sequence ID" value="MFC3050485.1"/>
    <property type="molecule type" value="Genomic_DNA"/>
</dbReference>
<dbReference type="Pfam" id="PF00561">
    <property type="entry name" value="Abhydrolase_1"/>
    <property type="match status" value="1"/>
</dbReference>
<keyword evidence="2" id="KW-0732">Signal</keyword>